<evidence type="ECO:0000256" key="1">
    <source>
        <dbReference type="SAM" id="MobiDB-lite"/>
    </source>
</evidence>
<sequence length="80" mass="8969">MSRTKLHNSAAALHGERHFNRSGYQDPRGLPKKEGAGGFNWGRPIDELEAIKEVCMPLATRRDSKINIVDPSLFESIHGR</sequence>
<comment type="caution">
    <text evidence="2">The sequence shown here is derived from an EMBL/GenBank/DDBJ whole genome shotgun (WGS) entry which is preliminary data.</text>
</comment>
<name>A0A1Y1YH99_9FUNG</name>
<evidence type="ECO:0008006" key="4">
    <source>
        <dbReference type="Google" id="ProtNLM"/>
    </source>
</evidence>
<organism evidence="2 3">
    <name type="scientific">Basidiobolus meristosporus CBS 931.73</name>
    <dbReference type="NCBI Taxonomy" id="1314790"/>
    <lineage>
        <taxon>Eukaryota</taxon>
        <taxon>Fungi</taxon>
        <taxon>Fungi incertae sedis</taxon>
        <taxon>Zoopagomycota</taxon>
        <taxon>Entomophthoromycotina</taxon>
        <taxon>Basidiobolomycetes</taxon>
        <taxon>Basidiobolales</taxon>
        <taxon>Basidiobolaceae</taxon>
        <taxon>Basidiobolus</taxon>
    </lineage>
</organism>
<dbReference type="InParanoid" id="A0A1Y1YH99"/>
<feature type="region of interest" description="Disordered" evidence="1">
    <location>
        <begin position="1"/>
        <end position="38"/>
    </location>
</feature>
<keyword evidence="3" id="KW-1185">Reference proteome</keyword>
<protein>
    <recommendedName>
        <fullName evidence="4">Hyaluronan/mRNA-binding protein domain-containing protein</fullName>
    </recommendedName>
</protein>
<dbReference type="AlphaFoldDB" id="A0A1Y1YH99"/>
<dbReference type="EMBL" id="MCFE01000135">
    <property type="protein sequence ID" value="ORX97328.1"/>
    <property type="molecule type" value="Genomic_DNA"/>
</dbReference>
<evidence type="ECO:0000313" key="3">
    <source>
        <dbReference type="Proteomes" id="UP000193498"/>
    </source>
</evidence>
<proteinExistence type="predicted"/>
<gene>
    <name evidence="2" type="ORF">K493DRAFT_314126</name>
</gene>
<dbReference type="Proteomes" id="UP000193498">
    <property type="component" value="Unassembled WGS sequence"/>
</dbReference>
<reference evidence="2 3" key="1">
    <citation type="submission" date="2016-07" db="EMBL/GenBank/DDBJ databases">
        <title>Pervasive Adenine N6-methylation of Active Genes in Fungi.</title>
        <authorList>
            <consortium name="DOE Joint Genome Institute"/>
            <person name="Mondo S.J."/>
            <person name="Dannebaum R.O."/>
            <person name="Kuo R.C."/>
            <person name="Labutti K."/>
            <person name="Haridas S."/>
            <person name="Kuo A."/>
            <person name="Salamov A."/>
            <person name="Ahrendt S.R."/>
            <person name="Lipzen A."/>
            <person name="Sullivan W."/>
            <person name="Andreopoulos W.B."/>
            <person name="Clum A."/>
            <person name="Lindquist E."/>
            <person name="Daum C."/>
            <person name="Ramamoorthy G.K."/>
            <person name="Gryganskyi A."/>
            <person name="Culley D."/>
            <person name="Magnuson J.K."/>
            <person name="James T.Y."/>
            <person name="O'Malley M.A."/>
            <person name="Stajich J.E."/>
            <person name="Spatafora J.W."/>
            <person name="Visel A."/>
            <person name="Grigoriev I.V."/>
        </authorList>
    </citation>
    <scope>NUCLEOTIDE SEQUENCE [LARGE SCALE GENOMIC DNA]</scope>
    <source>
        <strain evidence="2 3">CBS 931.73</strain>
    </source>
</reference>
<evidence type="ECO:0000313" key="2">
    <source>
        <dbReference type="EMBL" id="ORX97328.1"/>
    </source>
</evidence>
<dbReference type="OrthoDB" id="2122308at2759"/>
<accession>A0A1Y1YH99</accession>